<evidence type="ECO:0000313" key="4">
    <source>
        <dbReference type="Proteomes" id="UP001165136"/>
    </source>
</evidence>
<feature type="transmembrane region" description="Helical" evidence="2">
    <location>
        <begin position="269"/>
        <end position="286"/>
    </location>
</feature>
<dbReference type="AlphaFoldDB" id="A0A9W6R7D2"/>
<dbReference type="GO" id="GO:0005886">
    <property type="term" value="C:plasma membrane"/>
    <property type="evidence" value="ECO:0007669"/>
    <property type="project" value="UniProtKB-UniRule"/>
</dbReference>
<keyword evidence="2" id="KW-1133">Transmembrane helix</keyword>
<dbReference type="PIRSF" id="PIRSF005348">
    <property type="entry name" value="YxkH"/>
    <property type="match status" value="1"/>
</dbReference>
<dbReference type="PANTHER" id="PTHR40033">
    <property type="entry name" value="NA(+)-MALATE SYMPORTER"/>
    <property type="match status" value="1"/>
</dbReference>
<keyword evidence="1" id="KW-0769">Symport</keyword>
<dbReference type="PANTHER" id="PTHR40033:SF1">
    <property type="entry name" value="CITRATE-SODIUM SYMPORTER"/>
    <property type="match status" value="1"/>
</dbReference>
<feature type="transmembrane region" description="Helical" evidence="2">
    <location>
        <begin position="421"/>
        <end position="441"/>
    </location>
</feature>
<evidence type="ECO:0000256" key="2">
    <source>
        <dbReference type="SAM" id="Phobius"/>
    </source>
</evidence>
<feature type="transmembrane region" description="Helical" evidence="2">
    <location>
        <begin position="292"/>
        <end position="311"/>
    </location>
</feature>
<feature type="transmembrane region" description="Helical" evidence="2">
    <location>
        <begin position="323"/>
        <end position="343"/>
    </location>
</feature>
<dbReference type="RefSeq" id="WP_027944388.1">
    <property type="nucleotide sequence ID" value="NZ_BSTI01000020.1"/>
</dbReference>
<comment type="similarity">
    <text evidence="1">Belongs to the 2-hydroxycarboxylate transporter (2-HCT) (TC 2.A.24) family.</text>
</comment>
<dbReference type="GO" id="GO:0015293">
    <property type="term" value="F:symporter activity"/>
    <property type="evidence" value="ECO:0007669"/>
    <property type="project" value="UniProtKB-UniRule"/>
</dbReference>
<accession>A0A9W6R7D2</accession>
<organism evidence="3 4">
    <name type="scientific">Amycolatopsis taiwanensis</name>
    <dbReference type="NCBI Taxonomy" id="342230"/>
    <lineage>
        <taxon>Bacteria</taxon>
        <taxon>Bacillati</taxon>
        <taxon>Actinomycetota</taxon>
        <taxon>Actinomycetes</taxon>
        <taxon>Pseudonocardiales</taxon>
        <taxon>Pseudonocardiaceae</taxon>
        <taxon>Amycolatopsis</taxon>
    </lineage>
</organism>
<feature type="transmembrane region" description="Helical" evidence="2">
    <location>
        <begin position="82"/>
        <end position="102"/>
    </location>
</feature>
<keyword evidence="2" id="KW-0812">Transmembrane</keyword>
<dbReference type="InterPro" id="IPR004679">
    <property type="entry name" value="2-OHcarboxylate_transport"/>
</dbReference>
<reference evidence="3" key="1">
    <citation type="submission" date="2023-03" db="EMBL/GenBank/DDBJ databases">
        <title>Amycolatopsis taiwanensis NBRC 103393.</title>
        <authorList>
            <person name="Ichikawa N."/>
            <person name="Sato H."/>
            <person name="Tonouchi N."/>
        </authorList>
    </citation>
    <scope>NUCLEOTIDE SEQUENCE</scope>
    <source>
        <strain evidence="3">NBRC 103393</strain>
    </source>
</reference>
<sequence length="442" mass="47012">MASRPDAPLAEDVAPAERSRSIWSIRIGVIPLPFYALLVVVLAVLAWQDDLKADIPTMAALLGVCSYTCYEVGRRIPVFRSIGGPVVLVTILPAYLVAAHWIPADLTKQITTFYKSTNFLYLFIAGIIVGSILSMNRTVLIRGFLKIFVPLIAGSIASLVVGSLVGWAITGDLHRTVFYIVVPVMGGGLGEGAVPLTLGYSQSGAGQAETLLAQVLPVVLLANVCAIVFSSVLSMIGQRFPHTTGNGKIQPGGDDDLDLTERGNVKFDIRQLAAAGFMAVALYLLGEATHALFGWPAPIVMLVAAIALKLTRWLPRNLEHHSGLVYGFMSTAVAYPLMFAIGVSSTPWDALLKAFNIPTVITIIATVVTMMATAFLVGRWIGMYPVDTAIVIGTHTGLGGTGDVAILSATRRMALMPFAQIATRIGGAITVTIALIVYANLH</sequence>
<keyword evidence="1 2" id="KW-0472">Membrane</keyword>
<gene>
    <name evidence="3" type="primary">cimH</name>
    <name evidence="3" type="ORF">Atai01_67570</name>
</gene>
<keyword evidence="1" id="KW-0813">Transport</keyword>
<feature type="transmembrane region" description="Helical" evidence="2">
    <location>
        <begin position="27"/>
        <end position="47"/>
    </location>
</feature>
<dbReference type="Proteomes" id="UP001165136">
    <property type="component" value="Unassembled WGS sequence"/>
</dbReference>
<dbReference type="Pfam" id="PF03390">
    <property type="entry name" value="2HCT"/>
    <property type="match status" value="1"/>
</dbReference>
<feature type="transmembrane region" description="Helical" evidence="2">
    <location>
        <begin position="355"/>
        <end position="377"/>
    </location>
</feature>
<feature type="transmembrane region" description="Helical" evidence="2">
    <location>
        <begin position="147"/>
        <end position="169"/>
    </location>
</feature>
<dbReference type="GO" id="GO:0008514">
    <property type="term" value="F:organic anion transmembrane transporter activity"/>
    <property type="evidence" value="ECO:0007669"/>
    <property type="project" value="InterPro"/>
</dbReference>
<keyword evidence="4" id="KW-1185">Reference proteome</keyword>
<feature type="transmembrane region" description="Helical" evidence="2">
    <location>
        <begin position="211"/>
        <end position="233"/>
    </location>
</feature>
<dbReference type="EMBL" id="BSTI01000020">
    <property type="protein sequence ID" value="GLY70138.1"/>
    <property type="molecule type" value="Genomic_DNA"/>
</dbReference>
<comment type="caution">
    <text evidence="3">The sequence shown here is derived from an EMBL/GenBank/DDBJ whole genome shotgun (WGS) entry which is preliminary data.</text>
</comment>
<name>A0A9W6R7D2_9PSEU</name>
<evidence type="ECO:0000256" key="1">
    <source>
        <dbReference type="PIRNR" id="PIRNR005348"/>
    </source>
</evidence>
<protein>
    <submittedName>
        <fullName evidence="3">Citrate/malate transporter</fullName>
    </submittedName>
</protein>
<proteinExistence type="inferred from homology"/>
<feature type="transmembrane region" description="Helical" evidence="2">
    <location>
        <begin position="118"/>
        <end position="135"/>
    </location>
</feature>
<evidence type="ECO:0000313" key="3">
    <source>
        <dbReference type="EMBL" id="GLY70138.1"/>
    </source>
</evidence>